<dbReference type="Pfam" id="PF13873">
    <property type="entry name" value="Myb_DNA-bind_5"/>
    <property type="match status" value="1"/>
</dbReference>
<name>A0A482V9B3_ASBVE</name>
<comment type="subunit">
    <text evidence="1">Self-associates forming complexes of several hundred monomers.</text>
</comment>
<keyword evidence="4" id="KW-0804">Transcription</keyword>
<reference evidence="7 8" key="1">
    <citation type="submission" date="2017-03" db="EMBL/GenBank/DDBJ databases">
        <title>Genome of the blue death feigning beetle - Asbolus verrucosus.</title>
        <authorList>
            <person name="Rider S.D."/>
        </authorList>
    </citation>
    <scope>NUCLEOTIDE SEQUENCE [LARGE SCALE GENOMIC DNA]</scope>
    <source>
        <strain evidence="7">Butters</strain>
        <tissue evidence="7">Head and leg muscle</tissue>
    </source>
</reference>
<keyword evidence="3" id="KW-0805">Transcription regulation</keyword>
<evidence type="ECO:0000256" key="3">
    <source>
        <dbReference type="ARBA" id="ARBA00023015"/>
    </source>
</evidence>
<dbReference type="OrthoDB" id="6134189at2759"/>
<sequence>MFQDKEKRQRAPNFSSDEKSLVLTLIYDKKHIIENKKTDGVTNNEKEQAWIIITDLFNAQSSAGIKRSVESMQKMYYNQKKQVRKEYANDKIYKRRIEGGPSSMKMKKNLHYELTLANMNQKMMVGLDNIYGGDASSESEVEVLIFP</sequence>
<evidence type="ECO:0000256" key="2">
    <source>
        <dbReference type="ARBA" id="ARBA00016807"/>
    </source>
</evidence>
<dbReference type="PANTHER" id="PTHR21411">
    <property type="entry name" value="APONTIC"/>
    <property type="match status" value="1"/>
</dbReference>
<gene>
    <name evidence="7" type="ORF">BDFB_011787</name>
</gene>
<evidence type="ECO:0000313" key="7">
    <source>
        <dbReference type="EMBL" id="RZB39753.1"/>
    </source>
</evidence>
<dbReference type="AlphaFoldDB" id="A0A482V9B3"/>
<organism evidence="7 8">
    <name type="scientific">Asbolus verrucosus</name>
    <name type="common">Desert ironclad beetle</name>
    <dbReference type="NCBI Taxonomy" id="1661398"/>
    <lineage>
        <taxon>Eukaryota</taxon>
        <taxon>Metazoa</taxon>
        <taxon>Ecdysozoa</taxon>
        <taxon>Arthropoda</taxon>
        <taxon>Hexapoda</taxon>
        <taxon>Insecta</taxon>
        <taxon>Pterygota</taxon>
        <taxon>Neoptera</taxon>
        <taxon>Endopterygota</taxon>
        <taxon>Coleoptera</taxon>
        <taxon>Polyphaga</taxon>
        <taxon>Cucujiformia</taxon>
        <taxon>Tenebrionidae</taxon>
        <taxon>Pimeliinae</taxon>
        <taxon>Asbolus</taxon>
    </lineage>
</organism>
<evidence type="ECO:0000259" key="6">
    <source>
        <dbReference type="Pfam" id="PF13873"/>
    </source>
</evidence>
<evidence type="ECO:0000256" key="5">
    <source>
        <dbReference type="ARBA" id="ARBA00025466"/>
    </source>
</evidence>
<evidence type="ECO:0000256" key="4">
    <source>
        <dbReference type="ARBA" id="ARBA00023163"/>
    </source>
</evidence>
<proteinExistence type="predicted"/>
<evidence type="ECO:0000256" key="1">
    <source>
        <dbReference type="ARBA" id="ARBA00011764"/>
    </source>
</evidence>
<protein>
    <recommendedName>
        <fullName evidence="2">Regulatory protein zeste</fullName>
    </recommendedName>
</protein>
<comment type="caution">
    <text evidence="7">The sequence shown here is derived from an EMBL/GenBank/DDBJ whole genome shotgun (WGS) entry which is preliminary data.</text>
</comment>
<feature type="domain" description="Myb/SANT-like DNA-binding" evidence="6">
    <location>
        <begin position="10"/>
        <end position="88"/>
    </location>
</feature>
<keyword evidence="8" id="KW-1185">Reference proteome</keyword>
<dbReference type="EMBL" id="QDEB01125422">
    <property type="protein sequence ID" value="RZB39753.1"/>
    <property type="molecule type" value="Genomic_DNA"/>
</dbReference>
<evidence type="ECO:0000313" key="8">
    <source>
        <dbReference type="Proteomes" id="UP000292052"/>
    </source>
</evidence>
<dbReference type="PANTHER" id="PTHR21411:SF0">
    <property type="entry name" value="REGULATORY PROTEIN ZESTE"/>
    <property type="match status" value="1"/>
</dbReference>
<dbReference type="Proteomes" id="UP000292052">
    <property type="component" value="Unassembled WGS sequence"/>
</dbReference>
<dbReference type="InterPro" id="IPR028002">
    <property type="entry name" value="Myb_DNA-bind_5"/>
</dbReference>
<accession>A0A482V9B3</accession>
<comment type="function">
    <text evidence="5">Involved in transvection phenomena (= synapsis-dependent gene expression), where the synaptic pairing of chromosomes carrying genes with which zeste interacts influences the expression of these genes. Zeste binds to DNA and stimulates transcription from a nearby promoter.</text>
</comment>